<name>A0ABY1AEV9_9LACO</name>
<dbReference type="InterPro" id="IPR004101">
    <property type="entry name" value="Mur_ligase_C"/>
</dbReference>
<organism evidence="6 7">
    <name type="scientific">Ligilactobacillus ruminis</name>
    <dbReference type="NCBI Taxonomy" id="1623"/>
    <lineage>
        <taxon>Bacteria</taxon>
        <taxon>Bacillati</taxon>
        <taxon>Bacillota</taxon>
        <taxon>Bacilli</taxon>
        <taxon>Lactobacillales</taxon>
        <taxon>Lactobacillaceae</taxon>
        <taxon>Ligilactobacillus</taxon>
    </lineage>
</organism>
<dbReference type="Pfam" id="PF02875">
    <property type="entry name" value="Mur_ligase_C"/>
    <property type="match status" value="1"/>
</dbReference>
<dbReference type="EMBL" id="FOCC01000020">
    <property type="protein sequence ID" value="SEN01056.1"/>
    <property type="molecule type" value="Genomic_DNA"/>
</dbReference>
<dbReference type="InterPro" id="IPR005761">
    <property type="entry name" value="UDP-N-AcMur-Glu-dNH2Pim_ligase"/>
</dbReference>
<dbReference type="InterPro" id="IPR036615">
    <property type="entry name" value="Mur_ligase_C_dom_sf"/>
</dbReference>
<accession>A0ABY1AEV9</accession>
<proteinExistence type="inferred from homology"/>
<dbReference type="Gene3D" id="3.90.190.20">
    <property type="entry name" value="Mur ligase, C-terminal domain"/>
    <property type="match status" value="1"/>
</dbReference>
<dbReference type="PANTHER" id="PTHR23135">
    <property type="entry name" value="MUR LIGASE FAMILY MEMBER"/>
    <property type="match status" value="1"/>
</dbReference>
<evidence type="ECO:0000313" key="6">
    <source>
        <dbReference type="EMBL" id="SEN01056.1"/>
    </source>
</evidence>
<comment type="similarity">
    <text evidence="2">Belongs to the MurCDEF family. MurE subfamily.</text>
</comment>
<dbReference type="InterPro" id="IPR036565">
    <property type="entry name" value="Mur-like_cat_sf"/>
</dbReference>
<dbReference type="InterPro" id="IPR013221">
    <property type="entry name" value="Mur_ligase_cen"/>
</dbReference>
<evidence type="ECO:0000256" key="1">
    <source>
        <dbReference type="ARBA" id="ARBA00004752"/>
    </source>
</evidence>
<keyword evidence="3" id="KW-0132">Cell division</keyword>
<comment type="caution">
    <text evidence="6">The sequence shown here is derived from an EMBL/GenBank/DDBJ whole genome shotgun (WGS) entry which is preliminary data.</text>
</comment>
<dbReference type="Pfam" id="PF08245">
    <property type="entry name" value="Mur_ligase_M"/>
    <property type="match status" value="1"/>
</dbReference>
<gene>
    <name evidence="6" type="ORF">SAMN05216431_1206</name>
</gene>
<dbReference type="Gene3D" id="3.40.1190.10">
    <property type="entry name" value="Mur-like, catalytic domain"/>
    <property type="match status" value="1"/>
</dbReference>
<evidence type="ECO:0000313" key="7">
    <source>
        <dbReference type="Proteomes" id="UP000182089"/>
    </source>
</evidence>
<keyword evidence="6" id="KW-0436">Ligase</keyword>
<dbReference type="Proteomes" id="UP000182089">
    <property type="component" value="Unassembled WGS sequence"/>
</dbReference>
<dbReference type="Gene3D" id="3.40.1390.10">
    <property type="entry name" value="MurE/MurF, N-terminal domain"/>
    <property type="match status" value="1"/>
</dbReference>
<dbReference type="SUPFAM" id="SSF53623">
    <property type="entry name" value="MurD-like peptide ligases, catalytic domain"/>
    <property type="match status" value="1"/>
</dbReference>
<dbReference type="NCBIfam" id="TIGR01085">
    <property type="entry name" value="murE"/>
    <property type="match status" value="1"/>
</dbReference>
<keyword evidence="3" id="KW-0573">Peptidoglycan synthesis</keyword>
<feature type="domain" description="Mur ligase central" evidence="5">
    <location>
        <begin position="126"/>
        <end position="326"/>
    </location>
</feature>
<evidence type="ECO:0000256" key="2">
    <source>
        <dbReference type="ARBA" id="ARBA00005898"/>
    </source>
</evidence>
<feature type="domain" description="Mur ligase C-terminal" evidence="4">
    <location>
        <begin position="348"/>
        <end position="475"/>
    </location>
</feature>
<sequence length="508" mass="56700">MNLAEVCDVLQKDGLLKEVIINDNWSFEMPKEYAELELKDVTYDSRQVKAGSFFFCKGLNFKKDYLDSAIQNGCLAYMTEQVIENLTDTQKKIPQIIVTDVQKGMALVGRFFYGNPQDELKVIGFTGTKGKSTSVYFCRHLLQESVGKKVAQTSSIDNLLDGVHPFEASLTTPESLDLFKMMRQAADNKMKYWIMEVSSQAYKKSRVYGLTFDVGVFLNISPDHISPVEHPTFEDYLYCKSKLIENAKTIVLNKELPVFDLLKQKAEKFGTKVVTFGSQETQADFAFAGQKHGHFSLEAGSLSGEYRIMIPGAFNYANASAALAAASQVTSLTKDQVKDAFLKTKVPGRMELFTNAQGIACCVDYAHNYLSLTESFKFAKHDYPGKLIVVIGAAGGKAESRRKDIGLCLSKYADTAILTSEDNFFEDPYHITAAIKEHITNDQVEVYEIADRTKAIKKAFDLAQPGDLIFLAGKGREKFMHEGGTNIDYEGDYDLALQNLGLDKNEVE</sequence>
<keyword evidence="3" id="KW-0133">Cell shape</keyword>
<reference evidence="6 7" key="1">
    <citation type="submission" date="2016-10" db="EMBL/GenBank/DDBJ databases">
        <authorList>
            <person name="Varghese N."/>
            <person name="Submissions S."/>
        </authorList>
    </citation>
    <scope>NUCLEOTIDE SEQUENCE [LARGE SCALE GENOMIC DNA]</scope>
    <source>
        <strain evidence="6 7">WC1T17</strain>
    </source>
</reference>
<evidence type="ECO:0000256" key="3">
    <source>
        <dbReference type="RuleBase" id="RU004135"/>
    </source>
</evidence>
<comment type="pathway">
    <text evidence="1 3">Cell wall biogenesis; peptidoglycan biosynthesis.</text>
</comment>
<dbReference type="PANTHER" id="PTHR23135:SF4">
    <property type="entry name" value="UDP-N-ACETYLMURAMOYL-L-ALANYL-D-GLUTAMATE--2,6-DIAMINOPIMELATE LIGASE MURE HOMOLOG, CHLOROPLASTIC"/>
    <property type="match status" value="1"/>
</dbReference>
<dbReference type="SUPFAM" id="SSF53244">
    <property type="entry name" value="MurD-like peptide ligases, peptide-binding domain"/>
    <property type="match status" value="1"/>
</dbReference>
<protein>
    <submittedName>
        <fullName evidence="6">UDP-N-acetylmuramoylalanyl-D-glutamate--2,6-diaminopimelate ligase</fullName>
    </submittedName>
</protein>
<evidence type="ECO:0000259" key="5">
    <source>
        <dbReference type="Pfam" id="PF08245"/>
    </source>
</evidence>
<evidence type="ECO:0000259" key="4">
    <source>
        <dbReference type="Pfam" id="PF02875"/>
    </source>
</evidence>
<keyword evidence="3" id="KW-0131">Cell cycle</keyword>
<keyword evidence="3" id="KW-0961">Cell wall biogenesis/degradation</keyword>
<dbReference type="GO" id="GO:0016874">
    <property type="term" value="F:ligase activity"/>
    <property type="evidence" value="ECO:0007669"/>
    <property type="project" value="UniProtKB-KW"/>
</dbReference>
<comment type="subcellular location">
    <subcellularLocation>
        <location evidence="3">Cytoplasm</location>
    </subcellularLocation>
</comment>